<dbReference type="InterPro" id="IPR052586">
    <property type="entry name" value="ASCC2"/>
</dbReference>
<dbReference type="CDD" id="cd14364">
    <property type="entry name" value="CUE_ASCC2"/>
    <property type="match status" value="1"/>
</dbReference>
<feature type="compositionally biased region" description="Basic and acidic residues" evidence="1">
    <location>
        <begin position="574"/>
        <end position="584"/>
    </location>
</feature>
<dbReference type="Gene3D" id="1.10.8.10">
    <property type="entry name" value="DNA helicase RuvA subunit, C-terminal domain"/>
    <property type="match status" value="1"/>
</dbReference>
<feature type="region of interest" description="Disordered" evidence="1">
    <location>
        <begin position="554"/>
        <end position="655"/>
    </location>
</feature>
<evidence type="ECO:0000256" key="1">
    <source>
        <dbReference type="SAM" id="MobiDB-lite"/>
    </source>
</evidence>
<protein>
    <recommendedName>
        <fullName evidence="2">CUE domain-containing protein</fullName>
    </recommendedName>
</protein>
<accession>A0A6A6W5P5</accession>
<proteinExistence type="predicted"/>
<dbReference type="RefSeq" id="XP_033600653.1">
    <property type="nucleotide sequence ID" value="XM_033744038.1"/>
</dbReference>
<dbReference type="InterPro" id="IPR003892">
    <property type="entry name" value="CUE"/>
</dbReference>
<dbReference type="SUPFAM" id="SSF46934">
    <property type="entry name" value="UBA-like"/>
    <property type="match status" value="1"/>
</dbReference>
<feature type="compositionally biased region" description="Polar residues" evidence="1">
    <location>
        <begin position="608"/>
        <end position="624"/>
    </location>
</feature>
<dbReference type="EMBL" id="ML996572">
    <property type="protein sequence ID" value="KAF2758202.1"/>
    <property type="molecule type" value="Genomic_DNA"/>
</dbReference>
<dbReference type="PANTHER" id="PTHR21494:SF0">
    <property type="entry name" value="ACTIVATING SIGNAL COINTEGRATOR 1 COMPLEX SUBUNIT 2"/>
    <property type="match status" value="1"/>
</dbReference>
<sequence>MSLPPLAPVPSVKLRLELAPPEWEACIKAWASLSELYLRLPDESFARVATSPGILDMYLLSFFRESASLGSSETRLNNDSIYQLKKSAFLLVHRIFGSQVSPTLMHWEFFADLSHAYPHSESLRTLLKSFFERHGPSMEMSLHKIKSILITKLESERPEAAGPDMRRIIHLFRASPDAAAFFMVGSDFVDALTSAYDKASLDTRPCLVVTLYLGLSGLLHSSKPNFSILSDHLYSLRTHTEAAQKASKTANTLLVNLVTNTAFIHVMGKQTSSEATRARNTAASLSVFQQPSLRRPRRRPKPKVDKGKSREEPSTSEMHMHRMSLITQIQDLFPDLGTGFVAKLLNEYNENVEEVIAHLLEESLPAHLKSADRTEELNDIATQLQKSDLAPRSTPPAPEPTIPVRRNIYDDDEFDRLAVDVSKLHFGRKDKGTADDLLSNRESAPNKAAIISALAAFDSDDDERDDTYDAEDVGGTVEPGAEEADSGNEEVLFKAYTSTPQVFSRDALTRRSKERDGLRISTNMTDESIEGWAVMLARDPRKIKKLEAKYTSFTGQQRDLTPQSWTKTEETDDSDGRHASDRTRGGRGGFRGGRGRGRGGRGGPQGGSEASTRSDGQRGGAQQNRARKEANKSSRANHSRREQRAKKMARGGFAG</sequence>
<feature type="compositionally biased region" description="Polar residues" evidence="1">
    <location>
        <begin position="274"/>
        <end position="292"/>
    </location>
</feature>
<evidence type="ECO:0000313" key="4">
    <source>
        <dbReference type="Proteomes" id="UP000799437"/>
    </source>
</evidence>
<evidence type="ECO:0000259" key="2">
    <source>
        <dbReference type="PROSITE" id="PS51140"/>
    </source>
</evidence>
<dbReference type="Pfam" id="PF02845">
    <property type="entry name" value="CUE"/>
    <property type="match status" value="1"/>
</dbReference>
<feature type="compositionally biased region" description="Basic and acidic residues" evidence="1">
    <location>
        <begin position="302"/>
        <end position="313"/>
    </location>
</feature>
<feature type="compositionally biased region" description="Basic residues" evidence="1">
    <location>
        <begin position="635"/>
        <end position="649"/>
    </location>
</feature>
<dbReference type="InterPro" id="IPR009060">
    <property type="entry name" value="UBA-like_sf"/>
</dbReference>
<dbReference type="InterPro" id="IPR041800">
    <property type="entry name" value="ASCC2_CUE"/>
</dbReference>
<dbReference type="PROSITE" id="PS51140">
    <property type="entry name" value="CUE"/>
    <property type="match status" value="1"/>
</dbReference>
<organism evidence="3 4">
    <name type="scientific">Pseudovirgaria hyperparasitica</name>
    <dbReference type="NCBI Taxonomy" id="470096"/>
    <lineage>
        <taxon>Eukaryota</taxon>
        <taxon>Fungi</taxon>
        <taxon>Dikarya</taxon>
        <taxon>Ascomycota</taxon>
        <taxon>Pezizomycotina</taxon>
        <taxon>Dothideomycetes</taxon>
        <taxon>Dothideomycetes incertae sedis</taxon>
        <taxon>Acrospermales</taxon>
        <taxon>Acrospermaceae</taxon>
        <taxon>Pseudovirgaria</taxon>
    </lineage>
</organism>
<dbReference type="OrthoDB" id="5577209at2759"/>
<dbReference type="SMART" id="SM00546">
    <property type="entry name" value="CUE"/>
    <property type="match status" value="1"/>
</dbReference>
<gene>
    <name evidence="3" type="ORF">EJ05DRAFT_476463</name>
</gene>
<evidence type="ECO:0000313" key="3">
    <source>
        <dbReference type="EMBL" id="KAF2758202.1"/>
    </source>
</evidence>
<dbReference type="AlphaFoldDB" id="A0A6A6W5P5"/>
<keyword evidence="4" id="KW-1185">Reference proteome</keyword>
<dbReference type="GeneID" id="54485092"/>
<feature type="region of interest" description="Disordered" evidence="1">
    <location>
        <begin position="460"/>
        <end position="487"/>
    </location>
</feature>
<dbReference type="Proteomes" id="UP000799437">
    <property type="component" value="Unassembled WGS sequence"/>
</dbReference>
<reference evidence="3" key="1">
    <citation type="journal article" date="2020" name="Stud. Mycol.">
        <title>101 Dothideomycetes genomes: a test case for predicting lifestyles and emergence of pathogens.</title>
        <authorList>
            <person name="Haridas S."/>
            <person name="Albert R."/>
            <person name="Binder M."/>
            <person name="Bloem J."/>
            <person name="Labutti K."/>
            <person name="Salamov A."/>
            <person name="Andreopoulos B."/>
            <person name="Baker S."/>
            <person name="Barry K."/>
            <person name="Bills G."/>
            <person name="Bluhm B."/>
            <person name="Cannon C."/>
            <person name="Castanera R."/>
            <person name="Culley D."/>
            <person name="Daum C."/>
            <person name="Ezra D."/>
            <person name="Gonzalez J."/>
            <person name="Henrissat B."/>
            <person name="Kuo A."/>
            <person name="Liang C."/>
            <person name="Lipzen A."/>
            <person name="Lutzoni F."/>
            <person name="Magnuson J."/>
            <person name="Mondo S."/>
            <person name="Nolan M."/>
            <person name="Ohm R."/>
            <person name="Pangilinan J."/>
            <person name="Park H.-J."/>
            <person name="Ramirez L."/>
            <person name="Alfaro M."/>
            <person name="Sun H."/>
            <person name="Tritt A."/>
            <person name="Yoshinaga Y."/>
            <person name="Zwiers L.-H."/>
            <person name="Turgeon B."/>
            <person name="Goodwin S."/>
            <person name="Spatafora J."/>
            <person name="Crous P."/>
            <person name="Grigoriev I."/>
        </authorList>
    </citation>
    <scope>NUCLEOTIDE SEQUENCE</scope>
    <source>
        <strain evidence="3">CBS 121739</strain>
    </source>
</reference>
<dbReference type="PANTHER" id="PTHR21494">
    <property type="entry name" value="ACTIVATING SIGNAL COINTEGRATOR 1 COMPLEX SUBUNIT 2 ASC-1 COMPLEX SUBUNIT P100"/>
    <property type="match status" value="1"/>
</dbReference>
<feature type="region of interest" description="Disordered" evidence="1">
    <location>
        <begin position="274"/>
        <end position="319"/>
    </location>
</feature>
<dbReference type="GO" id="GO:0043130">
    <property type="term" value="F:ubiquitin binding"/>
    <property type="evidence" value="ECO:0007669"/>
    <property type="project" value="InterPro"/>
</dbReference>
<feature type="domain" description="CUE" evidence="2">
    <location>
        <begin position="321"/>
        <end position="364"/>
    </location>
</feature>
<name>A0A6A6W5P5_9PEZI</name>
<feature type="compositionally biased region" description="Acidic residues" evidence="1">
    <location>
        <begin position="460"/>
        <end position="472"/>
    </location>
</feature>
<feature type="compositionally biased region" description="Polar residues" evidence="1">
    <location>
        <begin position="554"/>
        <end position="566"/>
    </location>
</feature>